<name>A0ABV8TZ88_9ACTN</name>
<comment type="caution">
    <text evidence="2">The sequence shown here is derived from an EMBL/GenBank/DDBJ whole genome shotgun (WGS) entry which is preliminary data.</text>
</comment>
<evidence type="ECO:0000259" key="1">
    <source>
        <dbReference type="Pfam" id="PF01872"/>
    </source>
</evidence>
<proteinExistence type="predicted"/>
<evidence type="ECO:0000313" key="2">
    <source>
        <dbReference type="EMBL" id="MFC4336136.1"/>
    </source>
</evidence>
<dbReference type="SUPFAM" id="SSF53597">
    <property type="entry name" value="Dihydrofolate reductase-like"/>
    <property type="match status" value="1"/>
</dbReference>
<keyword evidence="3" id="KW-1185">Reference proteome</keyword>
<dbReference type="PANTHER" id="PTHR38011:SF11">
    <property type="entry name" value="2,5-DIAMINO-6-RIBOSYLAMINO-4(3H)-PYRIMIDINONE 5'-PHOSPHATE REDUCTASE"/>
    <property type="match status" value="1"/>
</dbReference>
<dbReference type="EMBL" id="JBHSDK010000015">
    <property type="protein sequence ID" value="MFC4336136.1"/>
    <property type="molecule type" value="Genomic_DNA"/>
</dbReference>
<dbReference type="Gene3D" id="3.40.430.10">
    <property type="entry name" value="Dihydrofolate Reductase, subunit A"/>
    <property type="match status" value="1"/>
</dbReference>
<dbReference type="InterPro" id="IPR002734">
    <property type="entry name" value="RibDG_C"/>
</dbReference>
<organism evidence="2 3">
    <name type="scientific">Salininema proteolyticum</name>
    <dbReference type="NCBI Taxonomy" id="1607685"/>
    <lineage>
        <taxon>Bacteria</taxon>
        <taxon>Bacillati</taxon>
        <taxon>Actinomycetota</taxon>
        <taxon>Actinomycetes</taxon>
        <taxon>Glycomycetales</taxon>
        <taxon>Glycomycetaceae</taxon>
        <taxon>Salininema</taxon>
    </lineage>
</organism>
<dbReference type="PANTHER" id="PTHR38011">
    <property type="entry name" value="DIHYDROFOLATE REDUCTASE FAMILY PROTEIN (AFU_ORTHOLOGUE AFUA_8G06820)"/>
    <property type="match status" value="1"/>
</dbReference>
<dbReference type="InterPro" id="IPR050765">
    <property type="entry name" value="Riboflavin_Biosynth_HTPR"/>
</dbReference>
<dbReference type="InterPro" id="IPR024072">
    <property type="entry name" value="DHFR-like_dom_sf"/>
</dbReference>
<reference evidence="3" key="1">
    <citation type="journal article" date="2019" name="Int. J. Syst. Evol. Microbiol.">
        <title>The Global Catalogue of Microorganisms (GCM) 10K type strain sequencing project: providing services to taxonomists for standard genome sequencing and annotation.</title>
        <authorList>
            <consortium name="The Broad Institute Genomics Platform"/>
            <consortium name="The Broad Institute Genome Sequencing Center for Infectious Disease"/>
            <person name="Wu L."/>
            <person name="Ma J."/>
        </authorList>
    </citation>
    <scope>NUCLEOTIDE SEQUENCE [LARGE SCALE GENOMIC DNA]</scope>
    <source>
        <strain evidence="3">IBRC-M 10908</strain>
    </source>
</reference>
<sequence length="177" mass="19403">MSRTVYTTATSIDGFIADSEYSIDWLLAVDHGGGALDRVNEFFAGVGAICMGSSTYGWSSENNEAWQYEQPVWVFTSKEREKPEGADIRFVKGDVRPVWEEMKAAAGDKDLWVVGGGDLAGQFLDAGLLDEVVVTVAPVVLGEGAPLFPRRVLSDRLTFEGAHRAGEFVYLEYAVRK</sequence>
<accession>A0ABV8TZ88</accession>
<feature type="domain" description="Bacterial bifunctional deaminase-reductase C-terminal" evidence="1">
    <location>
        <begin position="69"/>
        <end position="166"/>
    </location>
</feature>
<dbReference type="Pfam" id="PF01872">
    <property type="entry name" value="RibD_C"/>
    <property type="match status" value="1"/>
</dbReference>
<evidence type="ECO:0000313" key="3">
    <source>
        <dbReference type="Proteomes" id="UP001595823"/>
    </source>
</evidence>
<dbReference type="Proteomes" id="UP001595823">
    <property type="component" value="Unassembled WGS sequence"/>
</dbReference>
<dbReference type="RefSeq" id="WP_380621664.1">
    <property type="nucleotide sequence ID" value="NZ_JBHSDK010000015.1"/>
</dbReference>
<protein>
    <submittedName>
        <fullName evidence="2">Dihydrofolate reductase family protein</fullName>
    </submittedName>
</protein>
<gene>
    <name evidence="2" type="ORF">ACFPET_13075</name>
</gene>